<accession>A0ABS1HS51</accession>
<dbReference type="PANTHER" id="PTHR34985:SF1">
    <property type="entry name" value="SLR0554 PROTEIN"/>
    <property type="match status" value="1"/>
</dbReference>
<dbReference type="InterPro" id="IPR007936">
    <property type="entry name" value="VapE-like_dom"/>
</dbReference>
<comment type="caution">
    <text evidence="2">The sequence shown here is derived from an EMBL/GenBank/DDBJ whole genome shotgun (WGS) entry which is preliminary data.</text>
</comment>
<evidence type="ECO:0000259" key="1">
    <source>
        <dbReference type="Pfam" id="PF05272"/>
    </source>
</evidence>
<organism evidence="2 3">
    <name type="scientific">Azospirillum aestuarii</name>
    <dbReference type="NCBI Taxonomy" id="2802052"/>
    <lineage>
        <taxon>Bacteria</taxon>
        <taxon>Pseudomonadati</taxon>
        <taxon>Pseudomonadota</taxon>
        <taxon>Alphaproteobacteria</taxon>
        <taxon>Rhodospirillales</taxon>
        <taxon>Azospirillaceae</taxon>
        <taxon>Azospirillum</taxon>
    </lineage>
</organism>
<protein>
    <recommendedName>
        <fullName evidence="1">Virulence-associated protein E-like domain-containing protein</fullName>
    </recommendedName>
</protein>
<name>A0ABS1HS51_9PROT</name>
<proteinExistence type="predicted"/>
<evidence type="ECO:0000313" key="2">
    <source>
        <dbReference type="EMBL" id="MBK4717551.1"/>
    </source>
</evidence>
<reference evidence="2 3" key="1">
    <citation type="submission" date="2021-01" db="EMBL/GenBank/DDBJ databases">
        <title>Azospirillum sp. YIM DDC1 draft genome.</title>
        <authorList>
            <person name="Wang Y.-X."/>
        </authorList>
    </citation>
    <scope>NUCLEOTIDE SEQUENCE [LARGE SCALE GENOMIC DNA]</scope>
    <source>
        <strain evidence="2 3">YIM DDC1</strain>
    </source>
</reference>
<dbReference type="Pfam" id="PF05272">
    <property type="entry name" value="VapE-like_dom"/>
    <property type="match status" value="1"/>
</dbReference>
<dbReference type="PANTHER" id="PTHR34985">
    <property type="entry name" value="SLR0554 PROTEIN"/>
    <property type="match status" value="1"/>
</dbReference>
<evidence type="ECO:0000313" key="3">
    <source>
        <dbReference type="Proteomes" id="UP000654452"/>
    </source>
</evidence>
<gene>
    <name evidence="2" type="ORF">JJL56_01570</name>
</gene>
<keyword evidence="3" id="KW-1185">Reference proteome</keyword>
<feature type="domain" description="Virulence-associated protein E-like" evidence="1">
    <location>
        <begin position="233"/>
        <end position="445"/>
    </location>
</feature>
<dbReference type="EMBL" id="JAEPIV010000001">
    <property type="protein sequence ID" value="MBK4717551.1"/>
    <property type="molecule type" value="Genomic_DNA"/>
</dbReference>
<dbReference type="Proteomes" id="UP000654452">
    <property type="component" value="Unassembled WGS sequence"/>
</dbReference>
<sequence>MDSLHATVESDGDDTLPSAIEAGSAAWFVKFAQGTPERLASGMALDSLVSIFRSNRIKYDTLVEEIARTLKIRAASINRSVRDKMRADEADQAEIEANAAVRRRNLAEANKKDWQKALVVSERGAPVGNVHNALQILRGHELMRGVLQYDAIARKTMMAKRAPWIASEADEDGKEHPFQRRHWNDRDDTLCTAWMQKQGIPVNRETVGSAVEVIAHEHRVNPVQEYLEACHAKWIADGRKARLDKWLSIIYGTPCDHYHAEVGKRWLTAAAARALRPGCKADNMLVIQGAQGLLKSTSIRDLMPIEDWFTDHLGDLGSKDAAMQLEGRWIIEIAELDALGKKEVSTVKAFVTTRIDKIRRPYNQRVEDLPRTCLFAGTVNNAQYLRDETGNRRFWPITAKKVEIGLLQRDRDLLWGEAVEVFLTEKRWWLDKKTEAMAGEAQRERHIGDVWDEQLDSYIEDKEREAATAATTIEWQEKLIAQKKAERAADKKLNSVLDLEITNLETALKAKLAALEVRISVSAFLAHIGIETKEQTQRDANRVAGMLTHRGFTVRQIRESGNRVRRYVRV</sequence>
<dbReference type="RefSeq" id="WP_200483919.1">
    <property type="nucleotide sequence ID" value="NZ_JAEPIV010000001.1"/>
</dbReference>